<dbReference type="AlphaFoldDB" id="A0AAD8CF69"/>
<name>A0AAD8CF69_ACIOX</name>
<protein>
    <submittedName>
        <fullName evidence="1">Uncharacterized protein</fullName>
    </submittedName>
</protein>
<dbReference type="EMBL" id="JAGXEW010000079">
    <property type="protein sequence ID" value="KAK1149131.1"/>
    <property type="molecule type" value="Genomic_DNA"/>
</dbReference>
<proteinExistence type="predicted"/>
<evidence type="ECO:0000313" key="1">
    <source>
        <dbReference type="EMBL" id="KAK1149131.1"/>
    </source>
</evidence>
<gene>
    <name evidence="1" type="ORF">AOXY_G34827</name>
</gene>
<accession>A0AAD8CF69</accession>
<reference evidence="1" key="1">
    <citation type="submission" date="2022-02" db="EMBL/GenBank/DDBJ databases">
        <title>Atlantic sturgeon de novo genome assembly.</title>
        <authorList>
            <person name="Stock M."/>
            <person name="Klopp C."/>
            <person name="Guiguen Y."/>
            <person name="Cabau C."/>
            <person name="Parinello H."/>
            <person name="Santidrian Yebra-Pimentel E."/>
            <person name="Kuhl H."/>
            <person name="Dirks R.P."/>
            <person name="Guessner J."/>
            <person name="Wuertz S."/>
            <person name="Du K."/>
            <person name="Schartl M."/>
        </authorList>
    </citation>
    <scope>NUCLEOTIDE SEQUENCE</scope>
    <source>
        <strain evidence="1">STURGEONOMICS-FGT-2020</strain>
        <tissue evidence="1">Whole blood</tissue>
    </source>
</reference>
<keyword evidence="2" id="KW-1185">Reference proteome</keyword>
<evidence type="ECO:0000313" key="2">
    <source>
        <dbReference type="Proteomes" id="UP001230051"/>
    </source>
</evidence>
<organism evidence="1 2">
    <name type="scientific">Acipenser oxyrinchus oxyrinchus</name>
    <dbReference type="NCBI Taxonomy" id="40147"/>
    <lineage>
        <taxon>Eukaryota</taxon>
        <taxon>Metazoa</taxon>
        <taxon>Chordata</taxon>
        <taxon>Craniata</taxon>
        <taxon>Vertebrata</taxon>
        <taxon>Euteleostomi</taxon>
        <taxon>Actinopterygii</taxon>
        <taxon>Chondrostei</taxon>
        <taxon>Acipenseriformes</taxon>
        <taxon>Acipenseridae</taxon>
        <taxon>Acipenser</taxon>
    </lineage>
</organism>
<dbReference type="Proteomes" id="UP001230051">
    <property type="component" value="Unassembled WGS sequence"/>
</dbReference>
<sequence>MTAYVITSRSHGLTDVQLFHARIMCVLNEVRLATWRRVTTKHSKIYLIYVKACRSGNPETDPYWWRRVNVSNPSLNFHLEVLI</sequence>
<comment type="caution">
    <text evidence="1">The sequence shown here is derived from an EMBL/GenBank/DDBJ whole genome shotgun (WGS) entry which is preliminary data.</text>
</comment>